<protein>
    <submittedName>
        <fullName evidence="2">Uncharacterized protein</fullName>
    </submittedName>
</protein>
<gene>
    <name evidence="2" type="ORF">CEXT_134861</name>
</gene>
<keyword evidence="3" id="KW-1185">Reference proteome</keyword>
<evidence type="ECO:0000256" key="1">
    <source>
        <dbReference type="SAM" id="Phobius"/>
    </source>
</evidence>
<dbReference type="AlphaFoldDB" id="A0AAV4Q357"/>
<reference evidence="2 3" key="1">
    <citation type="submission" date="2021-06" db="EMBL/GenBank/DDBJ databases">
        <title>Caerostris extrusa draft genome.</title>
        <authorList>
            <person name="Kono N."/>
            <person name="Arakawa K."/>
        </authorList>
    </citation>
    <scope>NUCLEOTIDE SEQUENCE [LARGE SCALE GENOMIC DNA]</scope>
</reference>
<name>A0AAV4Q357_CAEEX</name>
<keyword evidence="1" id="KW-0472">Membrane</keyword>
<proteinExistence type="predicted"/>
<dbReference type="Proteomes" id="UP001054945">
    <property type="component" value="Unassembled WGS sequence"/>
</dbReference>
<feature type="transmembrane region" description="Helical" evidence="1">
    <location>
        <begin position="50"/>
        <end position="70"/>
    </location>
</feature>
<dbReference type="EMBL" id="BPLR01005506">
    <property type="protein sequence ID" value="GIY02817.1"/>
    <property type="molecule type" value="Genomic_DNA"/>
</dbReference>
<evidence type="ECO:0000313" key="2">
    <source>
        <dbReference type="EMBL" id="GIY02817.1"/>
    </source>
</evidence>
<sequence>MEKTFHSTSDGIVCLLPPMKRGVGAPFLASGALRLFLRIHRCAKRDAPSATAHFSFIYLFFFVSSLFLAAKQNLSSPKRVLEVIQRRRFSSFKEIGICVIEIAGNDVSMYCF</sequence>
<keyword evidence="1" id="KW-1133">Transmembrane helix</keyword>
<organism evidence="2 3">
    <name type="scientific">Caerostris extrusa</name>
    <name type="common">Bark spider</name>
    <name type="synonym">Caerostris bankana</name>
    <dbReference type="NCBI Taxonomy" id="172846"/>
    <lineage>
        <taxon>Eukaryota</taxon>
        <taxon>Metazoa</taxon>
        <taxon>Ecdysozoa</taxon>
        <taxon>Arthropoda</taxon>
        <taxon>Chelicerata</taxon>
        <taxon>Arachnida</taxon>
        <taxon>Araneae</taxon>
        <taxon>Araneomorphae</taxon>
        <taxon>Entelegynae</taxon>
        <taxon>Araneoidea</taxon>
        <taxon>Araneidae</taxon>
        <taxon>Caerostris</taxon>
    </lineage>
</organism>
<accession>A0AAV4Q357</accession>
<comment type="caution">
    <text evidence="2">The sequence shown here is derived from an EMBL/GenBank/DDBJ whole genome shotgun (WGS) entry which is preliminary data.</text>
</comment>
<evidence type="ECO:0000313" key="3">
    <source>
        <dbReference type="Proteomes" id="UP001054945"/>
    </source>
</evidence>
<keyword evidence="1" id="KW-0812">Transmembrane</keyword>